<keyword evidence="1" id="KW-0732">Signal</keyword>
<dbReference type="KEGG" id="svo:SVI_3134"/>
<dbReference type="RefSeq" id="WP_013052402.1">
    <property type="nucleotide sequence ID" value="NC_014012.1"/>
</dbReference>
<evidence type="ECO:0008006" key="4">
    <source>
        <dbReference type="Google" id="ProtNLM"/>
    </source>
</evidence>
<protein>
    <recommendedName>
        <fullName evidence="4">Outer membrane protein</fullName>
    </recommendedName>
</protein>
<proteinExistence type="predicted"/>
<dbReference type="HOGENOM" id="CLU_966104_0_0_6"/>
<dbReference type="AlphaFoldDB" id="D4ZAR0"/>
<dbReference type="OrthoDB" id="7069027at2"/>
<organism evidence="2 3">
    <name type="scientific">Shewanella violacea (strain JCM 10179 / CIP 106290 / LMG 19151 / DSS12)</name>
    <dbReference type="NCBI Taxonomy" id="637905"/>
    <lineage>
        <taxon>Bacteria</taxon>
        <taxon>Pseudomonadati</taxon>
        <taxon>Pseudomonadota</taxon>
        <taxon>Gammaproteobacteria</taxon>
        <taxon>Alteromonadales</taxon>
        <taxon>Shewanellaceae</taxon>
        <taxon>Shewanella</taxon>
    </lineage>
</organism>
<dbReference type="EMBL" id="AP011177">
    <property type="protein sequence ID" value="BAJ03105.1"/>
    <property type="molecule type" value="Genomic_DNA"/>
</dbReference>
<reference evidence="3" key="1">
    <citation type="journal article" date="2010" name="Mol. Biosyst.">
        <title>Complete genome sequence and comparative analysis of Shewanella violacea, a psychrophilic and piezophilic bacterium from deep sea floor sediments.</title>
        <authorList>
            <person name="Aono E."/>
            <person name="Baba T."/>
            <person name="Ara T."/>
            <person name="Nishi T."/>
            <person name="Nakamichi T."/>
            <person name="Inamoto E."/>
            <person name="Toyonaga H."/>
            <person name="Hasegawa M."/>
            <person name="Takai Y."/>
            <person name="Okumura Y."/>
            <person name="Baba M."/>
            <person name="Tomita M."/>
            <person name="Kato C."/>
            <person name="Oshima T."/>
            <person name="Nakasone K."/>
            <person name="Mori H."/>
        </authorList>
    </citation>
    <scope>NUCLEOTIDE SEQUENCE [LARGE SCALE GENOMIC DNA]</scope>
    <source>
        <strain evidence="3">JCM 10179 / CIP 106290 / LMG 19151 / DSS12</strain>
    </source>
</reference>
<name>D4ZAR0_SHEVD</name>
<evidence type="ECO:0000313" key="3">
    <source>
        <dbReference type="Proteomes" id="UP000002350"/>
    </source>
</evidence>
<keyword evidence="3" id="KW-1185">Reference proteome</keyword>
<sequence>MNYKNKMMIMAALAGPLSFGVYAGEKQQDESPFWQSYFVHSSTYFQQQSSVSTTSNGDDSKTVSSQNLMFDTYAMGRLGNSTYFGFVEGVFGKLNGSKSDNPGLPYGDDLLQIRGQFSQQWSVTKELSVGWNYFGLSRNMAAVNNDNGKFGYSFDSAGIVSTYRMGKWMFMPQLNYVFNGDMGKDGMFNLGSDKFTGLYFMPIVRRQIADNGAYVTLLPEYFTADGDGGSEATYVKLQFRVGAPITDDGKLWVNARFEHQKHYDFIYRGVDLAPDTDTTVSVGIQYSW</sequence>
<feature type="signal peptide" evidence="1">
    <location>
        <begin position="1"/>
        <end position="23"/>
    </location>
</feature>
<feature type="chain" id="PRO_5003067542" description="Outer membrane protein" evidence="1">
    <location>
        <begin position="24"/>
        <end position="288"/>
    </location>
</feature>
<accession>D4ZAR0</accession>
<evidence type="ECO:0000256" key="1">
    <source>
        <dbReference type="SAM" id="SignalP"/>
    </source>
</evidence>
<dbReference type="Proteomes" id="UP000002350">
    <property type="component" value="Chromosome"/>
</dbReference>
<evidence type="ECO:0000313" key="2">
    <source>
        <dbReference type="EMBL" id="BAJ03105.1"/>
    </source>
</evidence>
<gene>
    <name evidence="2" type="ordered locus">SVI_3134</name>
</gene>